<keyword evidence="2" id="KW-0238">DNA-binding</keyword>
<evidence type="ECO:0000313" key="6">
    <source>
        <dbReference type="Proteomes" id="UP000288028"/>
    </source>
</evidence>
<dbReference type="GO" id="GO:0003677">
    <property type="term" value="F:DNA binding"/>
    <property type="evidence" value="ECO:0007669"/>
    <property type="project" value="UniProtKB-KW"/>
</dbReference>
<dbReference type="GO" id="GO:0005829">
    <property type="term" value="C:cytosol"/>
    <property type="evidence" value="ECO:0007669"/>
    <property type="project" value="TreeGrafter"/>
</dbReference>
<dbReference type="SUPFAM" id="SSF47413">
    <property type="entry name" value="lambda repressor-like DNA-binding domains"/>
    <property type="match status" value="1"/>
</dbReference>
<proteinExistence type="predicted"/>
<name>A0A430ARW2_9ENTE</name>
<dbReference type="PANTHER" id="PTHR46797:SF23">
    <property type="entry name" value="HTH-TYPE TRANSCRIPTIONAL REGULATOR SUTR"/>
    <property type="match status" value="1"/>
</dbReference>
<keyword evidence="3" id="KW-0804">Transcription</keyword>
<dbReference type="Gene3D" id="1.10.260.40">
    <property type="entry name" value="lambda repressor-like DNA-binding domains"/>
    <property type="match status" value="1"/>
</dbReference>
<reference evidence="5 6" key="1">
    <citation type="submission" date="2017-05" db="EMBL/GenBank/DDBJ databases">
        <title>Vagococcus spp. assemblies.</title>
        <authorList>
            <person name="Gulvik C.A."/>
        </authorList>
    </citation>
    <scope>NUCLEOTIDE SEQUENCE [LARGE SCALE GENOMIC DNA]</scope>
    <source>
        <strain evidence="5 6">SS1714</strain>
    </source>
</reference>
<dbReference type="AlphaFoldDB" id="A0A430ARW2"/>
<dbReference type="SMART" id="SM00530">
    <property type="entry name" value="HTH_XRE"/>
    <property type="match status" value="1"/>
</dbReference>
<feature type="domain" description="HTH cro/C1-type" evidence="4">
    <location>
        <begin position="10"/>
        <end position="65"/>
    </location>
</feature>
<sequence>MLNDEVSKRIRELRIKKEITQEILSNRAGIDLSYLGKIERGQKNNISLELLDKIISGLGVSYDEFFSFESSDDDLKKIQYDISIANDKEQVLNLINGIIKLDKENKN</sequence>
<dbReference type="Proteomes" id="UP000288028">
    <property type="component" value="Unassembled WGS sequence"/>
</dbReference>
<dbReference type="EMBL" id="NGKB01000016">
    <property type="protein sequence ID" value="RSU10787.1"/>
    <property type="molecule type" value="Genomic_DNA"/>
</dbReference>
<evidence type="ECO:0000256" key="1">
    <source>
        <dbReference type="ARBA" id="ARBA00023015"/>
    </source>
</evidence>
<evidence type="ECO:0000313" key="5">
    <source>
        <dbReference type="EMBL" id="RSU10787.1"/>
    </source>
</evidence>
<comment type="caution">
    <text evidence="5">The sequence shown here is derived from an EMBL/GenBank/DDBJ whole genome shotgun (WGS) entry which is preliminary data.</text>
</comment>
<evidence type="ECO:0000259" key="4">
    <source>
        <dbReference type="PROSITE" id="PS50943"/>
    </source>
</evidence>
<organism evidence="5 6">
    <name type="scientific">Vagococcus carniphilus</name>
    <dbReference type="NCBI Taxonomy" id="218144"/>
    <lineage>
        <taxon>Bacteria</taxon>
        <taxon>Bacillati</taxon>
        <taxon>Bacillota</taxon>
        <taxon>Bacilli</taxon>
        <taxon>Lactobacillales</taxon>
        <taxon>Enterococcaceae</taxon>
        <taxon>Vagococcus</taxon>
    </lineage>
</organism>
<evidence type="ECO:0000256" key="3">
    <source>
        <dbReference type="ARBA" id="ARBA00023163"/>
    </source>
</evidence>
<protein>
    <recommendedName>
        <fullName evidence="4">HTH cro/C1-type domain-containing protein</fullName>
    </recommendedName>
</protein>
<dbReference type="PROSITE" id="PS50943">
    <property type="entry name" value="HTH_CROC1"/>
    <property type="match status" value="1"/>
</dbReference>
<keyword evidence="1" id="KW-0805">Transcription regulation</keyword>
<dbReference type="GO" id="GO:0003700">
    <property type="term" value="F:DNA-binding transcription factor activity"/>
    <property type="evidence" value="ECO:0007669"/>
    <property type="project" value="TreeGrafter"/>
</dbReference>
<dbReference type="PANTHER" id="PTHR46797">
    <property type="entry name" value="HTH-TYPE TRANSCRIPTIONAL REGULATOR"/>
    <property type="match status" value="1"/>
</dbReference>
<dbReference type="CDD" id="cd00093">
    <property type="entry name" value="HTH_XRE"/>
    <property type="match status" value="1"/>
</dbReference>
<gene>
    <name evidence="5" type="ORF">CBF28_12870</name>
</gene>
<dbReference type="GeneID" id="95579416"/>
<dbReference type="InterPro" id="IPR001387">
    <property type="entry name" value="Cro/C1-type_HTH"/>
</dbReference>
<accession>A0A430ARW2</accession>
<dbReference type="RefSeq" id="WP_126795919.1">
    <property type="nucleotide sequence ID" value="NZ_CP060720.1"/>
</dbReference>
<dbReference type="InterPro" id="IPR050807">
    <property type="entry name" value="TransReg_Diox_bact_type"/>
</dbReference>
<keyword evidence="6" id="KW-1185">Reference proteome</keyword>
<evidence type="ECO:0000256" key="2">
    <source>
        <dbReference type="ARBA" id="ARBA00023125"/>
    </source>
</evidence>
<dbReference type="OrthoDB" id="1495025at2"/>
<dbReference type="Pfam" id="PF01381">
    <property type="entry name" value="HTH_3"/>
    <property type="match status" value="1"/>
</dbReference>
<dbReference type="InterPro" id="IPR010982">
    <property type="entry name" value="Lambda_DNA-bd_dom_sf"/>
</dbReference>